<feature type="transmembrane region" description="Helical" evidence="3">
    <location>
        <begin position="137"/>
        <end position="164"/>
    </location>
</feature>
<keyword evidence="3" id="KW-0472">Membrane</keyword>
<dbReference type="InterPro" id="IPR043130">
    <property type="entry name" value="CDP-OH_PTrfase_TM_dom"/>
</dbReference>
<protein>
    <submittedName>
        <fullName evidence="4">CDP-alcohol phosphatidyltransferase family protein</fullName>
    </submittedName>
</protein>
<keyword evidence="3" id="KW-1133">Transmembrane helix</keyword>
<dbReference type="RefSeq" id="WP_241062614.1">
    <property type="nucleotide sequence ID" value="NZ_JAKWJU010000002.1"/>
</dbReference>
<dbReference type="InterPro" id="IPR048254">
    <property type="entry name" value="CDP_ALCOHOL_P_TRANSF_CS"/>
</dbReference>
<dbReference type="PROSITE" id="PS00379">
    <property type="entry name" value="CDP_ALCOHOL_P_TRANSF"/>
    <property type="match status" value="1"/>
</dbReference>
<feature type="transmembrane region" description="Helical" evidence="3">
    <location>
        <begin position="94"/>
        <end position="116"/>
    </location>
</feature>
<dbReference type="Proteomes" id="UP001166784">
    <property type="component" value="Unassembled WGS sequence"/>
</dbReference>
<sequence length="263" mass="26629">MSSQHRQVRRATDQLKLQTAIGMAGQLLLLGILWGVTGLGPVGWVVGAACGAAVCFFLLRSGKSALGPADLVTLSRAVLAGGTAALVADQGRDASLVVVAVVASSALVLDAVDGLVARRTGTASALGARFDMEVDAFLILVLSAFVGLFVGMWVLAIGAIRYAFVAAQQVLPWLRGPLPPSRARKTVAAVQGIALVVAGSGLVPGPVAVFVAGGALAALVWSFGRDIAWLWHVRTLPVIAEGALELAVVQPGSGSPAAGGNQG</sequence>
<evidence type="ECO:0000256" key="1">
    <source>
        <dbReference type="ARBA" id="ARBA00022679"/>
    </source>
</evidence>
<comment type="caution">
    <text evidence="4">The sequence shown here is derived from an EMBL/GenBank/DDBJ whole genome shotgun (WGS) entry which is preliminary data.</text>
</comment>
<gene>
    <name evidence="4" type="ORF">MMA15_26120</name>
</gene>
<proteinExistence type="inferred from homology"/>
<keyword evidence="5" id="KW-1185">Reference proteome</keyword>
<reference evidence="4" key="1">
    <citation type="submission" date="2022-03" db="EMBL/GenBank/DDBJ databases">
        <authorList>
            <person name="Santos J.D.N."/>
            <person name="Kallscheuer N."/>
            <person name="Jogler C."/>
            <person name="Lage O.M."/>
        </authorList>
    </citation>
    <scope>NUCLEOTIDE SEQUENCE</scope>
    <source>
        <strain evidence="4">M600PL45_2</strain>
    </source>
</reference>
<comment type="similarity">
    <text evidence="2">Belongs to the CDP-alcohol phosphatidyltransferase class-I family.</text>
</comment>
<dbReference type="EMBL" id="JAKWJU010000002">
    <property type="protein sequence ID" value="MCH6163748.1"/>
    <property type="molecule type" value="Genomic_DNA"/>
</dbReference>
<keyword evidence="1 2" id="KW-0808">Transferase</keyword>
<keyword evidence="3" id="KW-0812">Transmembrane</keyword>
<organism evidence="4 5">
    <name type="scientific">Streptomyces marispadix</name>
    <dbReference type="NCBI Taxonomy" id="2922868"/>
    <lineage>
        <taxon>Bacteria</taxon>
        <taxon>Bacillati</taxon>
        <taxon>Actinomycetota</taxon>
        <taxon>Actinomycetes</taxon>
        <taxon>Kitasatosporales</taxon>
        <taxon>Streptomycetaceae</taxon>
        <taxon>Streptomyces</taxon>
    </lineage>
</organism>
<dbReference type="Gene3D" id="1.20.120.1760">
    <property type="match status" value="1"/>
</dbReference>
<feature type="transmembrane region" description="Helical" evidence="3">
    <location>
        <begin position="205"/>
        <end position="224"/>
    </location>
</feature>
<evidence type="ECO:0000256" key="3">
    <source>
        <dbReference type="SAM" id="Phobius"/>
    </source>
</evidence>
<dbReference type="InterPro" id="IPR000462">
    <property type="entry name" value="CDP-OH_P_trans"/>
</dbReference>
<accession>A0ABS9T5N0</accession>
<reference evidence="4" key="2">
    <citation type="journal article" date="2023" name="Int. J. Syst. Evol. Microbiol.">
        <title>Streptomyces marispadix sp. nov., isolated from marine beach sediment of the Northern Coast of Portugal.</title>
        <authorList>
            <person name="dos Santos J.D.N."/>
            <person name="Vitorino I.R."/>
            <person name="Kallscheuer N."/>
            <person name="Srivastava A."/>
            <person name="Krautwurst S."/>
            <person name="Marz M."/>
            <person name="Jogler C."/>
            <person name="Lobo Da Cunha A."/>
            <person name="Catita J."/>
            <person name="Goncalves H."/>
            <person name="Gonzalez I."/>
            <person name="Reyes F."/>
            <person name="Lage O.M."/>
        </authorList>
    </citation>
    <scope>NUCLEOTIDE SEQUENCE</scope>
    <source>
        <strain evidence="4">M600PL45_2</strain>
    </source>
</reference>
<name>A0ABS9T5N0_9ACTN</name>
<evidence type="ECO:0000313" key="5">
    <source>
        <dbReference type="Proteomes" id="UP001166784"/>
    </source>
</evidence>
<evidence type="ECO:0000313" key="4">
    <source>
        <dbReference type="EMBL" id="MCH6163748.1"/>
    </source>
</evidence>
<dbReference type="Pfam" id="PF01066">
    <property type="entry name" value="CDP-OH_P_transf"/>
    <property type="match status" value="1"/>
</dbReference>
<evidence type="ECO:0000256" key="2">
    <source>
        <dbReference type="RuleBase" id="RU003750"/>
    </source>
</evidence>